<evidence type="ECO:0000256" key="2">
    <source>
        <dbReference type="ARBA" id="ARBA00022801"/>
    </source>
</evidence>
<dbReference type="PANTHER" id="PTHR35527:SF2">
    <property type="entry name" value="HYDROLASE"/>
    <property type="match status" value="1"/>
</dbReference>
<evidence type="ECO:0000256" key="1">
    <source>
        <dbReference type="ARBA" id="ARBA00006625"/>
    </source>
</evidence>
<dbReference type="EMBL" id="MVAB01000001">
    <property type="protein sequence ID" value="OPF88805.1"/>
    <property type="molecule type" value="Genomic_DNA"/>
</dbReference>
<dbReference type="Proteomes" id="UP000189970">
    <property type="component" value="Unassembled WGS sequence"/>
</dbReference>
<name>A0A1V4DJV9_9ENTE</name>
<dbReference type="Pfam" id="PF02275">
    <property type="entry name" value="CBAH"/>
    <property type="match status" value="1"/>
</dbReference>
<dbReference type="SUPFAM" id="SSF56235">
    <property type="entry name" value="N-terminal nucleophile aminohydrolases (Ntn hydrolases)"/>
    <property type="match status" value="1"/>
</dbReference>
<dbReference type="InterPro" id="IPR052193">
    <property type="entry name" value="Peptidase_C59"/>
</dbReference>
<evidence type="ECO:0000313" key="5">
    <source>
        <dbReference type="Proteomes" id="UP000189970"/>
    </source>
</evidence>
<evidence type="ECO:0000313" key="4">
    <source>
        <dbReference type="EMBL" id="OPF88805.1"/>
    </source>
</evidence>
<keyword evidence="2" id="KW-0378">Hydrolase</keyword>
<sequence length="327" mass="36777">MCTSITFQSENKLNFFARTMDFGFELNGMPIAIPRNYESTFHFEGTLKTTYAFVGTGQKMGEYMFADGVNEKGLSIAELYYLNEASYKSEPVDGKINLTQDEFLTWVLGHVASIDELKELSKNIELVGVKNDLVSAVTPLHFIVSDKTGRCVVVETNDATLTVKDNPVGVMTNSPNLEWHLTNLNNYLSIQPTNFASKELDGYTLKPFGQGSGTYGLPGGLTSPERFVRATYMKAYTEKGQTELEAVNSIYHILNTVTIPKGVNVKDDGHNDYTQYRAVFNLTDLTYYFNPYYTQEVYSVKLTEELCSKDDVTVFDVPHTFEINKLN</sequence>
<accession>A0A1V4DJV9</accession>
<comment type="similarity">
    <text evidence="1">Belongs to the peptidase C59 family.</text>
</comment>
<dbReference type="GO" id="GO:0016787">
    <property type="term" value="F:hydrolase activity"/>
    <property type="evidence" value="ECO:0007669"/>
    <property type="project" value="UniProtKB-KW"/>
</dbReference>
<evidence type="ECO:0000259" key="3">
    <source>
        <dbReference type="Pfam" id="PF02275"/>
    </source>
</evidence>
<protein>
    <submittedName>
        <fullName evidence="4">Penicillin acylase</fullName>
    </submittedName>
</protein>
<gene>
    <name evidence="4" type="ORF">BW731_11800</name>
</gene>
<feature type="domain" description="Choloylglycine hydrolase/NAAA C-terminal" evidence="3">
    <location>
        <begin position="2"/>
        <end position="306"/>
    </location>
</feature>
<comment type="caution">
    <text evidence="4">The sequence shown here is derived from an EMBL/GenBank/DDBJ whole genome shotgun (WGS) entry which is preliminary data.</text>
</comment>
<dbReference type="InterPro" id="IPR029055">
    <property type="entry name" value="Ntn_hydrolases_N"/>
</dbReference>
<reference evidence="4 5" key="1">
    <citation type="submission" date="2017-02" db="EMBL/GenBank/DDBJ databases">
        <title>Vagococcus cremeus sp. nov., isolated from the small intestine of a marten, Martes flavigula.</title>
        <authorList>
            <person name="Tak E.J."/>
            <person name="Bae J.-W."/>
        </authorList>
    </citation>
    <scope>NUCLEOTIDE SEQUENCE [LARGE SCALE GENOMIC DNA]</scope>
    <source>
        <strain evidence="4 5">D7T301</strain>
    </source>
</reference>
<keyword evidence="5" id="KW-1185">Reference proteome</keyword>
<dbReference type="CDD" id="cd00542">
    <property type="entry name" value="Ntn_PVA"/>
    <property type="match status" value="1"/>
</dbReference>
<dbReference type="RefSeq" id="WP_079348415.1">
    <property type="nucleotide sequence ID" value="NZ_MVAB01000001.1"/>
</dbReference>
<dbReference type="InterPro" id="IPR029132">
    <property type="entry name" value="CBAH/NAAA_C"/>
</dbReference>
<dbReference type="AlphaFoldDB" id="A0A1V4DJV9"/>
<dbReference type="Gene3D" id="3.60.60.10">
    <property type="entry name" value="Penicillin V Acylase, Chain A"/>
    <property type="match status" value="1"/>
</dbReference>
<dbReference type="PANTHER" id="PTHR35527">
    <property type="entry name" value="CHOLOYLGLYCINE HYDROLASE"/>
    <property type="match status" value="1"/>
</dbReference>
<proteinExistence type="inferred from homology"/>
<organism evidence="4 5">
    <name type="scientific">Vagococcus martis</name>
    <dbReference type="NCBI Taxonomy" id="1768210"/>
    <lineage>
        <taxon>Bacteria</taxon>
        <taxon>Bacillati</taxon>
        <taxon>Bacillota</taxon>
        <taxon>Bacilli</taxon>
        <taxon>Lactobacillales</taxon>
        <taxon>Enterococcaceae</taxon>
        <taxon>Vagococcus</taxon>
    </lineage>
</organism>